<sequence>DEPSAFTPNPARPASAIRRRLSPEESAPPKKNPRTEDESEQLIVVDDGELAEPAARRQMNVKKERCTFCSKSSQKSCTRREQPFTELVAAKACKNRATASPGCAFSP</sequence>
<feature type="non-terminal residue" evidence="2">
    <location>
        <position position="1"/>
    </location>
</feature>
<gene>
    <name evidence="2" type="ORF">ANCDUO_15499</name>
</gene>
<evidence type="ECO:0000313" key="3">
    <source>
        <dbReference type="Proteomes" id="UP000054047"/>
    </source>
</evidence>
<organism evidence="2 3">
    <name type="scientific">Ancylostoma duodenale</name>
    <dbReference type="NCBI Taxonomy" id="51022"/>
    <lineage>
        <taxon>Eukaryota</taxon>
        <taxon>Metazoa</taxon>
        <taxon>Ecdysozoa</taxon>
        <taxon>Nematoda</taxon>
        <taxon>Chromadorea</taxon>
        <taxon>Rhabditida</taxon>
        <taxon>Rhabditina</taxon>
        <taxon>Rhabditomorpha</taxon>
        <taxon>Strongyloidea</taxon>
        <taxon>Ancylostomatidae</taxon>
        <taxon>Ancylostomatinae</taxon>
        <taxon>Ancylostoma</taxon>
    </lineage>
</organism>
<dbReference type="AlphaFoldDB" id="A0A0C2CDH8"/>
<dbReference type="OrthoDB" id="10046198at2759"/>
<keyword evidence="3" id="KW-1185">Reference proteome</keyword>
<evidence type="ECO:0000256" key="1">
    <source>
        <dbReference type="SAM" id="MobiDB-lite"/>
    </source>
</evidence>
<protein>
    <submittedName>
        <fullName evidence="2">Uncharacterized protein</fullName>
    </submittedName>
</protein>
<name>A0A0C2CDH8_9BILA</name>
<dbReference type="EMBL" id="KN739228">
    <property type="protein sequence ID" value="KIH54358.1"/>
    <property type="molecule type" value="Genomic_DNA"/>
</dbReference>
<dbReference type="Proteomes" id="UP000054047">
    <property type="component" value="Unassembled WGS sequence"/>
</dbReference>
<evidence type="ECO:0000313" key="2">
    <source>
        <dbReference type="EMBL" id="KIH54358.1"/>
    </source>
</evidence>
<proteinExistence type="predicted"/>
<accession>A0A0C2CDH8</accession>
<feature type="region of interest" description="Disordered" evidence="1">
    <location>
        <begin position="1"/>
        <end position="41"/>
    </location>
</feature>
<reference evidence="2 3" key="1">
    <citation type="submission" date="2013-12" db="EMBL/GenBank/DDBJ databases">
        <title>Draft genome of the parsitic nematode Ancylostoma duodenale.</title>
        <authorList>
            <person name="Mitreva M."/>
        </authorList>
    </citation>
    <scope>NUCLEOTIDE SEQUENCE [LARGE SCALE GENOMIC DNA]</scope>
    <source>
        <strain evidence="2 3">Zhejiang</strain>
    </source>
</reference>